<proteinExistence type="predicted"/>
<dbReference type="PANTHER" id="PTHR35813">
    <property type="entry name" value="INNER MEMBRANE PROTEIN YBAN"/>
    <property type="match status" value="1"/>
</dbReference>
<evidence type="ECO:0000256" key="1">
    <source>
        <dbReference type="SAM" id="Phobius"/>
    </source>
</evidence>
<evidence type="ECO:0000313" key="3">
    <source>
        <dbReference type="Proteomes" id="UP001596138"/>
    </source>
</evidence>
<dbReference type="EMBL" id="JBHSTI010000043">
    <property type="protein sequence ID" value="MFC6239548.1"/>
    <property type="molecule type" value="Genomic_DNA"/>
</dbReference>
<dbReference type="RefSeq" id="WP_386768866.1">
    <property type="nucleotide sequence ID" value="NZ_JBHSTI010000043.1"/>
</dbReference>
<dbReference type="Proteomes" id="UP001596138">
    <property type="component" value="Unassembled WGS sequence"/>
</dbReference>
<dbReference type="Pfam" id="PF04304">
    <property type="entry name" value="DUF454"/>
    <property type="match status" value="1"/>
</dbReference>
<reference evidence="3" key="1">
    <citation type="journal article" date="2019" name="Int. J. Syst. Evol. Microbiol.">
        <title>The Global Catalogue of Microorganisms (GCM) 10K type strain sequencing project: providing services to taxonomists for standard genome sequencing and annotation.</title>
        <authorList>
            <consortium name="The Broad Institute Genomics Platform"/>
            <consortium name="The Broad Institute Genome Sequencing Center for Infectious Disease"/>
            <person name="Wu L."/>
            <person name="Ma J."/>
        </authorList>
    </citation>
    <scope>NUCLEOTIDE SEQUENCE [LARGE SCALE GENOMIC DNA]</scope>
    <source>
        <strain evidence="3">CGMCC 4.7317</strain>
    </source>
</reference>
<dbReference type="PANTHER" id="PTHR35813:SF1">
    <property type="entry name" value="INNER MEMBRANE PROTEIN YBAN"/>
    <property type="match status" value="1"/>
</dbReference>
<comment type="caution">
    <text evidence="2">The sequence shown here is derived from an EMBL/GenBank/DDBJ whole genome shotgun (WGS) entry which is preliminary data.</text>
</comment>
<feature type="transmembrane region" description="Helical" evidence="1">
    <location>
        <begin position="74"/>
        <end position="96"/>
    </location>
</feature>
<gene>
    <name evidence="2" type="ORF">ACFQGU_16875</name>
</gene>
<accession>A0ABW1T4E5</accession>
<dbReference type="InterPro" id="IPR007401">
    <property type="entry name" value="DUF454"/>
</dbReference>
<keyword evidence="1" id="KW-0812">Transmembrane</keyword>
<keyword evidence="1" id="KW-0472">Membrane</keyword>
<name>A0ABW1T4E5_9ACTN</name>
<keyword evidence="3" id="KW-1185">Reference proteome</keyword>
<protein>
    <submittedName>
        <fullName evidence="2">YbaN family protein</fullName>
    </submittedName>
</protein>
<feature type="transmembrane region" description="Helical" evidence="1">
    <location>
        <begin position="6"/>
        <end position="39"/>
    </location>
</feature>
<dbReference type="PIRSF" id="PIRSF016789">
    <property type="entry name" value="DUF454"/>
    <property type="match status" value="1"/>
</dbReference>
<keyword evidence="1" id="KW-1133">Transmembrane helix</keyword>
<organism evidence="2 3">
    <name type="scientific">Longivirga aurantiaca</name>
    <dbReference type="NCBI Taxonomy" id="1837743"/>
    <lineage>
        <taxon>Bacteria</taxon>
        <taxon>Bacillati</taxon>
        <taxon>Actinomycetota</taxon>
        <taxon>Actinomycetes</taxon>
        <taxon>Sporichthyales</taxon>
        <taxon>Sporichthyaceae</taxon>
        <taxon>Longivirga</taxon>
    </lineage>
</organism>
<evidence type="ECO:0000313" key="2">
    <source>
        <dbReference type="EMBL" id="MFC6239548.1"/>
    </source>
</evidence>
<sequence length="132" mass="14384">MRWAWISLGVGCVAIGAVATLVPLIPTTPFLLVAAFAFARSSERFHTWLTTHPRLGPPIREWHEGRLVRRSAKWLATVSISLAFIFSVVIGLPLWVLGAQAAVLSAVVAYIWSRPEPEAVDVRALLATADAD</sequence>